<dbReference type="AlphaFoldDB" id="A0A448X6X1"/>
<evidence type="ECO:0000256" key="1">
    <source>
        <dbReference type="ARBA" id="ARBA00010048"/>
    </source>
</evidence>
<dbReference type="GO" id="GO:0006457">
    <property type="term" value="P:protein folding"/>
    <property type="evidence" value="ECO:0007669"/>
    <property type="project" value="UniProtKB-UniRule"/>
</dbReference>
<comment type="similarity">
    <text evidence="1 3">Belongs to the prefoldin subunit alpha family.</text>
</comment>
<evidence type="ECO:0000256" key="2">
    <source>
        <dbReference type="ARBA" id="ARBA00023186"/>
    </source>
</evidence>
<reference evidence="4" key="1">
    <citation type="submission" date="2018-11" db="EMBL/GenBank/DDBJ databases">
        <authorList>
            <consortium name="Pathogen Informatics"/>
        </authorList>
    </citation>
    <scope>NUCLEOTIDE SEQUENCE</scope>
</reference>
<accession>A0A448X6X1</accession>
<name>A0A448X6X1_9PLAT</name>
<dbReference type="InterPro" id="IPR009053">
    <property type="entry name" value="Prefoldin"/>
</dbReference>
<comment type="caution">
    <text evidence="4">The sequence shown here is derived from an EMBL/GenBank/DDBJ whole genome shotgun (WGS) entry which is preliminary data.</text>
</comment>
<evidence type="ECO:0000313" key="4">
    <source>
        <dbReference type="EMBL" id="VEL29583.1"/>
    </source>
</evidence>
<protein>
    <recommendedName>
        <fullName evidence="3">Prefoldin subunit 3</fullName>
    </recommendedName>
</protein>
<proteinExistence type="inferred from homology"/>
<sequence>MSSLADSESTSCDTTADLEKKGIPKATFIEDVDKFLKDNNFSSLQEAGHSFEQMYMRYKHIEQAFFQRKLRLLQQIPNIRKTLDVVRHLKQKSEDLDVNFEVSSQLYAKAHIKKADKVGLWLGANVMLEYTLDEAEKILIENDNSAQVSMVDVDNALDFLKDQCTTVEVNLARLHNLSIKISRQTQGAAASLA</sequence>
<dbReference type="GO" id="GO:0016272">
    <property type="term" value="C:prefoldin complex"/>
    <property type="evidence" value="ECO:0007669"/>
    <property type="project" value="UniProtKB-UniRule"/>
</dbReference>
<dbReference type="PIRSF" id="PIRSF016396">
    <property type="entry name" value="Prefoldin_subunit_3"/>
    <property type="match status" value="1"/>
</dbReference>
<dbReference type="GO" id="GO:0015631">
    <property type="term" value="F:tubulin binding"/>
    <property type="evidence" value="ECO:0007669"/>
    <property type="project" value="TreeGrafter"/>
</dbReference>
<dbReference type="PANTHER" id="PTHR12409:SF0">
    <property type="entry name" value="PREFOLDIN SUBUNIT 3"/>
    <property type="match status" value="1"/>
</dbReference>
<dbReference type="FunFam" id="1.10.287.370:FF:000001">
    <property type="entry name" value="Prefoldin subunit 3"/>
    <property type="match status" value="1"/>
</dbReference>
<comment type="subunit">
    <text evidence="3">Heterohexamer of two PFD-alpha type and four PFD-beta type subunits.</text>
</comment>
<dbReference type="PANTHER" id="PTHR12409">
    <property type="entry name" value="PREFOLDIN SUBUNIT 3"/>
    <property type="match status" value="1"/>
</dbReference>
<dbReference type="Pfam" id="PF02996">
    <property type="entry name" value="Prefoldin"/>
    <property type="match status" value="1"/>
</dbReference>
<dbReference type="GO" id="GO:0005737">
    <property type="term" value="C:cytoplasm"/>
    <property type="evidence" value="ECO:0007669"/>
    <property type="project" value="UniProtKB-ARBA"/>
</dbReference>
<organism evidence="4 5">
    <name type="scientific">Protopolystoma xenopodis</name>
    <dbReference type="NCBI Taxonomy" id="117903"/>
    <lineage>
        <taxon>Eukaryota</taxon>
        <taxon>Metazoa</taxon>
        <taxon>Spiralia</taxon>
        <taxon>Lophotrochozoa</taxon>
        <taxon>Platyhelminthes</taxon>
        <taxon>Monogenea</taxon>
        <taxon>Polyopisthocotylea</taxon>
        <taxon>Polystomatidea</taxon>
        <taxon>Polystomatidae</taxon>
        <taxon>Protopolystoma</taxon>
    </lineage>
</organism>
<evidence type="ECO:0000313" key="5">
    <source>
        <dbReference type="Proteomes" id="UP000784294"/>
    </source>
</evidence>
<dbReference type="Gene3D" id="1.10.287.370">
    <property type="match status" value="1"/>
</dbReference>
<comment type="function">
    <text evidence="3">Binds specifically to cytosolic chaperonin (c-CPN) and transfers target proteins to it. Binds to nascent polypeptide chain and promotes folding in an environment in which there are many competing pathways for nonnative proteins.</text>
</comment>
<keyword evidence="2 3" id="KW-0143">Chaperone</keyword>
<dbReference type="GO" id="GO:0007021">
    <property type="term" value="P:tubulin complex assembly"/>
    <property type="evidence" value="ECO:0007669"/>
    <property type="project" value="TreeGrafter"/>
</dbReference>
<keyword evidence="5" id="KW-1185">Reference proteome</keyword>
<dbReference type="Proteomes" id="UP000784294">
    <property type="component" value="Unassembled WGS sequence"/>
</dbReference>
<dbReference type="InterPro" id="IPR016655">
    <property type="entry name" value="PFD3"/>
</dbReference>
<evidence type="ECO:0000256" key="3">
    <source>
        <dbReference type="PIRNR" id="PIRNR016396"/>
    </source>
</evidence>
<dbReference type="EMBL" id="CAAALY010104467">
    <property type="protein sequence ID" value="VEL29583.1"/>
    <property type="molecule type" value="Genomic_DNA"/>
</dbReference>
<gene>
    <name evidence="4" type="ORF">PXEA_LOCUS23023</name>
</gene>
<dbReference type="CDD" id="cd23156">
    <property type="entry name" value="Prefoldin_3"/>
    <property type="match status" value="1"/>
</dbReference>
<dbReference type="GO" id="GO:0007017">
    <property type="term" value="P:microtubule-based process"/>
    <property type="evidence" value="ECO:0007669"/>
    <property type="project" value="TreeGrafter"/>
</dbReference>
<dbReference type="SUPFAM" id="SSF46579">
    <property type="entry name" value="Prefoldin"/>
    <property type="match status" value="1"/>
</dbReference>
<dbReference type="OrthoDB" id="6375174at2759"/>
<dbReference type="InterPro" id="IPR004127">
    <property type="entry name" value="Prefoldin_subunit_alpha"/>
</dbReference>